<dbReference type="InterPro" id="IPR014729">
    <property type="entry name" value="Rossmann-like_a/b/a_fold"/>
</dbReference>
<accession>A0A067C7P9</accession>
<comment type="catalytic activity">
    <reaction evidence="9">
        <text>tRNA(Arg) + L-arginine + ATP = L-arginyl-tRNA(Arg) + AMP + diphosphate</text>
        <dbReference type="Rhea" id="RHEA:20301"/>
        <dbReference type="Rhea" id="RHEA-COMP:9658"/>
        <dbReference type="Rhea" id="RHEA-COMP:9673"/>
        <dbReference type="ChEBI" id="CHEBI:30616"/>
        <dbReference type="ChEBI" id="CHEBI:32682"/>
        <dbReference type="ChEBI" id="CHEBI:33019"/>
        <dbReference type="ChEBI" id="CHEBI:78442"/>
        <dbReference type="ChEBI" id="CHEBI:78513"/>
        <dbReference type="ChEBI" id="CHEBI:456215"/>
        <dbReference type="EC" id="6.1.1.19"/>
    </reaction>
</comment>
<dbReference type="Pfam" id="PF00750">
    <property type="entry name" value="tRNA-synt_1d"/>
    <property type="match status" value="1"/>
</dbReference>
<keyword evidence="5 10" id="KW-0067">ATP-binding</keyword>
<dbReference type="InterPro" id="IPR036695">
    <property type="entry name" value="Arg-tRNA-synth_N_sf"/>
</dbReference>
<dbReference type="PANTHER" id="PTHR11956:SF5">
    <property type="entry name" value="ARGININE--TRNA LIGASE, CYTOPLASMIC"/>
    <property type="match status" value="1"/>
</dbReference>
<dbReference type="OrthoDB" id="68056at2759"/>
<evidence type="ECO:0000256" key="3">
    <source>
        <dbReference type="ARBA" id="ARBA00022598"/>
    </source>
</evidence>
<evidence type="ECO:0000313" key="12">
    <source>
        <dbReference type="EMBL" id="KDO22832.1"/>
    </source>
</evidence>
<dbReference type="InterPro" id="IPR008909">
    <property type="entry name" value="DALR_anticod-bd"/>
</dbReference>
<name>A0A067C7P9_SAPPC</name>
<comment type="similarity">
    <text evidence="1 10">Belongs to the class-I aminoacyl-tRNA synthetase family.</text>
</comment>
<keyword evidence="6 10" id="KW-0648">Protein biosynthesis</keyword>
<dbReference type="Pfam" id="PF05746">
    <property type="entry name" value="DALR_1"/>
    <property type="match status" value="1"/>
</dbReference>
<proteinExistence type="inferred from homology"/>
<dbReference type="InterPro" id="IPR001278">
    <property type="entry name" value="Arg-tRNA-ligase"/>
</dbReference>
<evidence type="ECO:0000256" key="10">
    <source>
        <dbReference type="RuleBase" id="RU363038"/>
    </source>
</evidence>
<reference evidence="12 13" key="1">
    <citation type="journal article" date="2013" name="PLoS Genet.">
        <title>Distinctive expansion of potential virulence genes in the genome of the oomycete fish pathogen Saprolegnia parasitica.</title>
        <authorList>
            <person name="Jiang R.H."/>
            <person name="de Bruijn I."/>
            <person name="Haas B.J."/>
            <person name="Belmonte R."/>
            <person name="Lobach L."/>
            <person name="Christie J."/>
            <person name="van den Ackerveken G."/>
            <person name="Bottin A."/>
            <person name="Bulone V."/>
            <person name="Diaz-Moreno S.M."/>
            <person name="Dumas B."/>
            <person name="Fan L."/>
            <person name="Gaulin E."/>
            <person name="Govers F."/>
            <person name="Grenville-Briggs L.J."/>
            <person name="Horner N.R."/>
            <person name="Levin J.Z."/>
            <person name="Mammella M."/>
            <person name="Meijer H.J."/>
            <person name="Morris P."/>
            <person name="Nusbaum C."/>
            <person name="Oome S."/>
            <person name="Phillips A.J."/>
            <person name="van Rooyen D."/>
            <person name="Rzeszutek E."/>
            <person name="Saraiva M."/>
            <person name="Secombes C.J."/>
            <person name="Seidl M.F."/>
            <person name="Snel B."/>
            <person name="Stassen J.H."/>
            <person name="Sykes S."/>
            <person name="Tripathy S."/>
            <person name="van den Berg H."/>
            <person name="Vega-Arreguin J.C."/>
            <person name="Wawra S."/>
            <person name="Young S.K."/>
            <person name="Zeng Q."/>
            <person name="Dieguez-Uribeondo J."/>
            <person name="Russ C."/>
            <person name="Tyler B.M."/>
            <person name="van West P."/>
        </authorList>
    </citation>
    <scope>NUCLEOTIDE SEQUENCE [LARGE SCALE GENOMIC DNA]</scope>
    <source>
        <strain evidence="12 13">CBS 223.65</strain>
    </source>
</reference>
<dbReference type="SMART" id="SM00836">
    <property type="entry name" value="DALR_1"/>
    <property type="match status" value="1"/>
</dbReference>
<dbReference type="GO" id="GO:0005524">
    <property type="term" value="F:ATP binding"/>
    <property type="evidence" value="ECO:0007669"/>
    <property type="project" value="UniProtKB-KW"/>
</dbReference>
<dbReference type="Gene3D" id="1.10.730.10">
    <property type="entry name" value="Isoleucyl-tRNA Synthetase, Domain 1"/>
    <property type="match status" value="1"/>
</dbReference>
<dbReference type="EMBL" id="KK583262">
    <property type="protein sequence ID" value="KDO22832.1"/>
    <property type="molecule type" value="Genomic_DNA"/>
</dbReference>
<organism evidence="12 13">
    <name type="scientific">Saprolegnia parasitica (strain CBS 223.65)</name>
    <dbReference type="NCBI Taxonomy" id="695850"/>
    <lineage>
        <taxon>Eukaryota</taxon>
        <taxon>Sar</taxon>
        <taxon>Stramenopiles</taxon>
        <taxon>Oomycota</taxon>
        <taxon>Saprolegniomycetes</taxon>
        <taxon>Saprolegniales</taxon>
        <taxon>Saprolegniaceae</taxon>
        <taxon>Saprolegnia</taxon>
    </lineage>
</organism>
<keyword evidence="3 10" id="KW-0436">Ligase</keyword>
<evidence type="ECO:0000256" key="2">
    <source>
        <dbReference type="ARBA" id="ARBA00012837"/>
    </source>
</evidence>
<keyword evidence="4 10" id="KW-0547">Nucleotide-binding</keyword>
<dbReference type="STRING" id="695850.A0A067C7P9"/>
<dbReference type="Proteomes" id="UP000030745">
    <property type="component" value="Unassembled WGS sequence"/>
</dbReference>
<protein>
    <recommendedName>
        <fullName evidence="2">arginine--tRNA ligase</fullName>
        <ecNumber evidence="2">6.1.1.19</ecNumber>
    </recommendedName>
    <alternativeName>
        <fullName evidence="8">Arginyl-tRNA synthetase</fullName>
    </alternativeName>
</protein>
<feature type="domain" description="DALR anticodon binding" evidence="11">
    <location>
        <begin position="475"/>
        <end position="601"/>
    </location>
</feature>
<dbReference type="PRINTS" id="PR01038">
    <property type="entry name" value="TRNASYNTHARG"/>
</dbReference>
<dbReference type="InterPro" id="IPR035684">
    <property type="entry name" value="ArgRS_core"/>
</dbReference>
<dbReference type="NCBIfam" id="TIGR00456">
    <property type="entry name" value="argS"/>
    <property type="match status" value="1"/>
</dbReference>
<dbReference type="KEGG" id="spar:SPRG_11591"/>
<dbReference type="InterPro" id="IPR009080">
    <property type="entry name" value="tRNAsynth_Ia_anticodon-bd"/>
</dbReference>
<dbReference type="OMA" id="PNMASEF"/>
<dbReference type="GeneID" id="24133617"/>
<dbReference type="GO" id="GO:0005737">
    <property type="term" value="C:cytoplasm"/>
    <property type="evidence" value="ECO:0007669"/>
    <property type="project" value="InterPro"/>
</dbReference>
<evidence type="ECO:0000256" key="7">
    <source>
        <dbReference type="ARBA" id="ARBA00023146"/>
    </source>
</evidence>
<dbReference type="EC" id="6.1.1.19" evidence="2"/>
<evidence type="ECO:0000313" key="13">
    <source>
        <dbReference type="Proteomes" id="UP000030745"/>
    </source>
</evidence>
<evidence type="ECO:0000256" key="6">
    <source>
        <dbReference type="ARBA" id="ARBA00022917"/>
    </source>
</evidence>
<sequence length="601" mass="65567">MMLMARGVHKRAYSLSVQSLLQQSLLATAYPQLTDNNTLFRRSHQPQTDYQSSAVLSLGLPAKERVPAAEAVLQRLIKADTTMLDRADVTAPGFINVTLRSDWIAQHAFTMATTGVQPRSAGDHKQRVIVDFASPNMGKELHVGHLRSSVLGDTVCNLLEFQGHDVTRVSHVGDLGSAIATLLVQAMDDVDNAALALPPRADLLDASASAADLGRWYERGKQRLTTDAAFKTHVDSVVLQLQKTDASPWTLPWKQTCAISRAAFAGLNARLNVTVHERGEATYLSLIPKVLELLVQSGLAVESQGALCIFIDGPDKSPMLIRKQDGGFLYATTDLATLYSRIHGDPSIDPIAYDRAIYITDLSQSLHFRHLFEAARRAGWTAGRPVQLDHVGFGLVMGEDGTKLSSRKGGSTSLEALLNQAGLESAQRSVVADADHGYIGDAAVRYYDLAQHRERNYKFAYSSVLNLKGNTAVYLMYASARLQGIRRKAGLTEAWASVLADPASAAVLLGALCQASATWHPTERALALVLSQFEDALLETQAGWHPHMLCEYMFRLTTSFHAFYEACRVQNHAPRLVLCAATDAVLRRGLALLGIAAIERM</sequence>
<dbReference type="Gene3D" id="3.40.50.620">
    <property type="entry name" value="HUPs"/>
    <property type="match status" value="1"/>
</dbReference>
<dbReference type="PANTHER" id="PTHR11956">
    <property type="entry name" value="ARGINYL-TRNA SYNTHETASE"/>
    <property type="match status" value="1"/>
</dbReference>
<dbReference type="GO" id="GO:0004814">
    <property type="term" value="F:arginine-tRNA ligase activity"/>
    <property type="evidence" value="ECO:0007669"/>
    <property type="project" value="UniProtKB-EC"/>
</dbReference>
<dbReference type="PROSITE" id="PS00178">
    <property type="entry name" value="AA_TRNA_LIGASE_I"/>
    <property type="match status" value="1"/>
</dbReference>
<evidence type="ECO:0000256" key="5">
    <source>
        <dbReference type="ARBA" id="ARBA00022840"/>
    </source>
</evidence>
<dbReference type="Gene3D" id="3.30.1360.70">
    <property type="entry name" value="Arginyl tRNA synthetase N-terminal domain"/>
    <property type="match status" value="1"/>
</dbReference>
<evidence type="ECO:0000259" key="11">
    <source>
        <dbReference type="SMART" id="SM00836"/>
    </source>
</evidence>
<keyword evidence="7 10" id="KW-0030">Aminoacyl-tRNA synthetase</keyword>
<dbReference type="InterPro" id="IPR001412">
    <property type="entry name" value="aa-tRNA-synth_I_CS"/>
</dbReference>
<dbReference type="SUPFAM" id="SSF52374">
    <property type="entry name" value="Nucleotidylyl transferase"/>
    <property type="match status" value="1"/>
</dbReference>
<dbReference type="SUPFAM" id="SSF47323">
    <property type="entry name" value="Anticodon-binding domain of a subclass of class I aminoacyl-tRNA synthetases"/>
    <property type="match status" value="1"/>
</dbReference>
<evidence type="ECO:0000256" key="8">
    <source>
        <dbReference type="ARBA" id="ARBA00033033"/>
    </source>
</evidence>
<gene>
    <name evidence="12" type="ORF">SPRG_11591</name>
</gene>
<evidence type="ECO:0000256" key="1">
    <source>
        <dbReference type="ARBA" id="ARBA00005594"/>
    </source>
</evidence>
<evidence type="ECO:0000256" key="4">
    <source>
        <dbReference type="ARBA" id="ARBA00022741"/>
    </source>
</evidence>
<dbReference type="GO" id="GO:0006420">
    <property type="term" value="P:arginyl-tRNA aminoacylation"/>
    <property type="evidence" value="ECO:0007669"/>
    <property type="project" value="InterPro"/>
</dbReference>
<evidence type="ECO:0000256" key="9">
    <source>
        <dbReference type="ARBA" id="ARBA00049339"/>
    </source>
</evidence>
<dbReference type="VEuPathDB" id="FungiDB:SPRG_11591"/>
<keyword evidence="13" id="KW-1185">Reference proteome</keyword>
<dbReference type="AlphaFoldDB" id="A0A067C7P9"/>
<dbReference type="RefSeq" id="XP_012206503.1">
    <property type="nucleotide sequence ID" value="XM_012351113.1"/>
</dbReference>